<feature type="transmembrane region" description="Helical" evidence="1">
    <location>
        <begin position="55"/>
        <end position="72"/>
    </location>
</feature>
<name>A0A1M6PGH5_PARC5</name>
<keyword evidence="1" id="KW-0472">Membrane</keyword>
<keyword evidence="1" id="KW-0812">Transmembrane</keyword>
<proteinExistence type="predicted"/>
<dbReference type="InterPro" id="IPR005661">
    <property type="entry name" value="OadB_MmdB"/>
</dbReference>
<protein>
    <submittedName>
        <fullName evidence="2">Na+-transporting oxaloacetate decarboxylase beta subunit</fullName>
    </submittedName>
</protein>
<dbReference type="GO" id="GO:0016829">
    <property type="term" value="F:lyase activity"/>
    <property type="evidence" value="ECO:0007669"/>
    <property type="project" value="InterPro"/>
</dbReference>
<gene>
    <name evidence="2" type="ORF">SAMN02745912_02142</name>
</gene>
<dbReference type="Proteomes" id="UP000184465">
    <property type="component" value="Unassembled WGS sequence"/>
</dbReference>
<dbReference type="AlphaFoldDB" id="A0A1M6PGH5"/>
<evidence type="ECO:0000313" key="2">
    <source>
        <dbReference type="EMBL" id="SHK06987.1"/>
    </source>
</evidence>
<organism evidence="2 3">
    <name type="scientific">Paramaledivibacter caminithermalis (strain DSM 15212 / CIP 107654 / DViRD3)</name>
    <name type="common">Clostridium caminithermale</name>
    <dbReference type="NCBI Taxonomy" id="1121301"/>
    <lineage>
        <taxon>Bacteria</taxon>
        <taxon>Bacillati</taxon>
        <taxon>Bacillota</taxon>
        <taxon>Clostridia</taxon>
        <taxon>Peptostreptococcales</taxon>
        <taxon>Caminicellaceae</taxon>
        <taxon>Paramaledivibacter</taxon>
    </lineage>
</organism>
<keyword evidence="1" id="KW-1133">Transmembrane helix</keyword>
<feature type="transmembrane region" description="Helical" evidence="1">
    <location>
        <begin position="5"/>
        <end position="22"/>
    </location>
</feature>
<evidence type="ECO:0000313" key="3">
    <source>
        <dbReference type="Proteomes" id="UP000184465"/>
    </source>
</evidence>
<dbReference type="EMBL" id="FRAG01000024">
    <property type="protein sequence ID" value="SHK06987.1"/>
    <property type="molecule type" value="Genomic_DNA"/>
</dbReference>
<dbReference type="RefSeq" id="WP_073149692.1">
    <property type="nucleotide sequence ID" value="NZ_FRAG01000024.1"/>
</dbReference>
<sequence length="78" mass="8903">MKKILIYVAFLFLSIFIFKFFFDYHNQSVASIGIIGGADGPTKIFLASSQGTSHAVFLSIIFLIGLIIFFSFRKRFRK</sequence>
<keyword evidence="3" id="KW-1185">Reference proteome</keyword>
<dbReference type="GO" id="GO:0006814">
    <property type="term" value="P:sodium ion transport"/>
    <property type="evidence" value="ECO:0007669"/>
    <property type="project" value="InterPro"/>
</dbReference>
<accession>A0A1M6PGH5</accession>
<dbReference type="Pfam" id="PF03977">
    <property type="entry name" value="OAD_beta"/>
    <property type="match status" value="1"/>
</dbReference>
<evidence type="ECO:0000256" key="1">
    <source>
        <dbReference type="SAM" id="Phobius"/>
    </source>
</evidence>
<reference evidence="2 3" key="1">
    <citation type="submission" date="2016-11" db="EMBL/GenBank/DDBJ databases">
        <authorList>
            <person name="Jaros S."/>
            <person name="Januszkiewicz K."/>
            <person name="Wedrychowicz H."/>
        </authorList>
    </citation>
    <scope>NUCLEOTIDE SEQUENCE [LARGE SCALE GENOMIC DNA]</scope>
    <source>
        <strain evidence="2 3">DSM 15212</strain>
    </source>
</reference>